<comment type="caution">
    <text evidence="2">The sequence shown here is derived from an EMBL/GenBank/DDBJ whole genome shotgun (WGS) entry which is preliminary data.</text>
</comment>
<dbReference type="RefSeq" id="WP_129208301.1">
    <property type="nucleotide sequence ID" value="NZ_BMGU01000003.1"/>
</dbReference>
<name>A0A4Q1SDF6_9BACT</name>
<dbReference type="Proteomes" id="UP000290253">
    <property type="component" value="Unassembled WGS sequence"/>
</dbReference>
<proteinExistence type="predicted"/>
<dbReference type="OrthoDB" id="122988at2"/>
<protein>
    <submittedName>
        <fullName evidence="2">Periplasmic heavy metal sensor</fullName>
    </submittedName>
</protein>
<reference evidence="2 3" key="1">
    <citation type="journal article" date="2016" name="Int. J. Syst. Evol. Microbiol.">
        <title>Acidipila dinghuensis sp. nov., an acidobacterium isolated from forest soil.</title>
        <authorList>
            <person name="Jiang Y.W."/>
            <person name="Wang J."/>
            <person name="Chen M.H."/>
            <person name="Lv Y.Y."/>
            <person name="Qiu L.H."/>
        </authorList>
    </citation>
    <scope>NUCLEOTIDE SEQUENCE [LARGE SCALE GENOMIC DNA]</scope>
    <source>
        <strain evidence="2 3">DHOF10</strain>
    </source>
</reference>
<evidence type="ECO:0000256" key="1">
    <source>
        <dbReference type="SAM" id="MobiDB-lite"/>
    </source>
</evidence>
<dbReference type="EMBL" id="SDMK01000002">
    <property type="protein sequence ID" value="RXS95133.1"/>
    <property type="molecule type" value="Genomic_DNA"/>
</dbReference>
<dbReference type="Pfam" id="PF13801">
    <property type="entry name" value="Metal_resist"/>
    <property type="match status" value="1"/>
</dbReference>
<feature type="region of interest" description="Disordered" evidence="1">
    <location>
        <begin position="1"/>
        <end position="26"/>
    </location>
</feature>
<evidence type="ECO:0000313" key="2">
    <source>
        <dbReference type="EMBL" id="RXS95133.1"/>
    </source>
</evidence>
<organism evidence="2 3">
    <name type="scientific">Silvibacterium dinghuense</name>
    <dbReference type="NCBI Taxonomy" id="1560006"/>
    <lineage>
        <taxon>Bacteria</taxon>
        <taxon>Pseudomonadati</taxon>
        <taxon>Acidobacteriota</taxon>
        <taxon>Terriglobia</taxon>
        <taxon>Terriglobales</taxon>
        <taxon>Acidobacteriaceae</taxon>
        <taxon>Silvibacterium</taxon>
    </lineage>
</organism>
<evidence type="ECO:0000313" key="3">
    <source>
        <dbReference type="Proteomes" id="UP000290253"/>
    </source>
</evidence>
<gene>
    <name evidence="2" type="ORF">ESZ00_11015</name>
</gene>
<sequence>MTGNSTASGSSSGSGVQFGPPRRWWDDKSAMKTVGISSEQKKNMDAIFDANKPAILSSYQSFLKEQSKLSAISKNSQADKASLFAQIDAVNQARASLQKTVAQMYLEIRQVMSSQQIEKLEKLQ</sequence>
<dbReference type="AlphaFoldDB" id="A0A4Q1SDF6"/>
<keyword evidence="3" id="KW-1185">Reference proteome</keyword>
<dbReference type="InterPro" id="IPR025961">
    <property type="entry name" value="Metal_resist"/>
</dbReference>
<accession>A0A4Q1SDF6</accession>
<dbReference type="Gene3D" id="1.20.120.1490">
    <property type="match status" value="1"/>
</dbReference>